<reference evidence="2 3" key="1">
    <citation type="journal article" date="2020" name="Phytopathology">
        <title>A high-quality genome resource of Botrytis fragariae, a new and rapidly spreading fungal pathogen causing strawberry gray mold in the U.S.A.</title>
        <authorList>
            <person name="Wu Y."/>
            <person name="Saski C.A."/>
            <person name="Schnabel G."/>
            <person name="Xiao S."/>
            <person name="Hu M."/>
        </authorList>
    </citation>
    <scope>NUCLEOTIDE SEQUENCE [LARGE SCALE GENOMIC DNA]</scope>
    <source>
        <strain evidence="2 3">BVB16</strain>
    </source>
</reference>
<name>A0A8H6AWA9_9HELO</name>
<keyword evidence="1" id="KW-0040">ANK repeat</keyword>
<dbReference type="InterPro" id="IPR002110">
    <property type="entry name" value="Ankyrin_rpt"/>
</dbReference>
<dbReference type="RefSeq" id="XP_037193860.1">
    <property type="nucleotide sequence ID" value="XM_037333773.1"/>
</dbReference>
<dbReference type="PANTHER" id="PTHR10039">
    <property type="entry name" value="AMELOGENIN"/>
    <property type="match status" value="1"/>
</dbReference>
<organism evidence="2 3">
    <name type="scientific">Botrytis fragariae</name>
    <dbReference type="NCBI Taxonomy" id="1964551"/>
    <lineage>
        <taxon>Eukaryota</taxon>
        <taxon>Fungi</taxon>
        <taxon>Dikarya</taxon>
        <taxon>Ascomycota</taxon>
        <taxon>Pezizomycotina</taxon>
        <taxon>Leotiomycetes</taxon>
        <taxon>Helotiales</taxon>
        <taxon>Sclerotiniaceae</taxon>
        <taxon>Botrytis</taxon>
    </lineage>
</organism>
<dbReference type="SMART" id="SM00248">
    <property type="entry name" value="ANK"/>
    <property type="match status" value="4"/>
</dbReference>
<dbReference type="PROSITE" id="PS50088">
    <property type="entry name" value="ANK_REPEAT"/>
    <property type="match status" value="1"/>
</dbReference>
<dbReference type="PROSITE" id="PS50297">
    <property type="entry name" value="ANK_REP_REGION"/>
    <property type="match status" value="1"/>
</dbReference>
<evidence type="ECO:0000256" key="1">
    <source>
        <dbReference type="PROSITE-ProRule" id="PRU00023"/>
    </source>
</evidence>
<dbReference type="InterPro" id="IPR036770">
    <property type="entry name" value="Ankyrin_rpt-contain_sf"/>
</dbReference>
<keyword evidence="3" id="KW-1185">Reference proteome</keyword>
<gene>
    <name evidence="2" type="ORF">Bfra_003365</name>
</gene>
<protein>
    <submittedName>
        <fullName evidence="2">Putative ankyrin repeat protein</fullName>
    </submittedName>
</protein>
<sequence>MNAKKIREMACWEQLHHLWTKIILLPTFVVANLNSNNESDLHLVVRIRIDTIIRRTQCRPKIRKFLEHTLYSRVDQIFLWVTTILHILERTYLASQNDFQRIVNKLPRGLTATYERFLLSIHSEYQNISNKLLHLIVGSMRSLSLDELRNLLAIQPHYRNMDQVEEECQHNINETIQGILGPLVRISDDKVTLVHQSAKEFLQNLWTWKDNPSSQVFGVEIEKANSLLTEATMSYLLLNDFAVDKFAYATDVGSPGSAQPEDKDTVWDAFELEEDITLPEVEYTSYHTYQDIAAAHTLFNYSARYWSEHYSRSGSAKIGAFKSAFSLLNMRQNCSKNWFHYFWFFSEPGCLYPSKFDTLIAACYFGHVEILGASLARDYKHDQTITETAIKGNLEIVDALRTRIWHSMTVSIALHPLIVAARFGCLEVIQINGHIDIVKTLLEDSRVKLVVQDVNKWTSFFWAVGSKHLDIVQFSRNPETDVNHVDKRGRNVLSWAAESGEIQIVTRLLTIDRLHCQNQDFSGRDALSWAAAAGYLEVIKLLLESGKLKISGRRLGHILCPHIAEIPIQYLWVYHYGRYNSQHVIV</sequence>
<feature type="repeat" description="ANK" evidence="1">
    <location>
        <begin position="522"/>
        <end position="546"/>
    </location>
</feature>
<dbReference type="EMBL" id="JABFCT010000006">
    <property type="protein sequence ID" value="KAF5874914.1"/>
    <property type="molecule type" value="Genomic_DNA"/>
</dbReference>
<dbReference type="Pfam" id="PF12796">
    <property type="entry name" value="Ank_2"/>
    <property type="match status" value="1"/>
</dbReference>
<evidence type="ECO:0000313" key="3">
    <source>
        <dbReference type="Proteomes" id="UP000531561"/>
    </source>
</evidence>
<evidence type="ECO:0000313" key="2">
    <source>
        <dbReference type="EMBL" id="KAF5874914.1"/>
    </source>
</evidence>
<dbReference type="AlphaFoldDB" id="A0A8H6AWA9"/>
<dbReference type="PANTHER" id="PTHR10039:SF14">
    <property type="entry name" value="NACHT DOMAIN-CONTAINING PROTEIN"/>
    <property type="match status" value="1"/>
</dbReference>
<dbReference type="Proteomes" id="UP000531561">
    <property type="component" value="Unassembled WGS sequence"/>
</dbReference>
<dbReference type="OrthoDB" id="163438at2759"/>
<dbReference type="GeneID" id="59257465"/>
<proteinExistence type="predicted"/>
<dbReference type="SUPFAM" id="SSF48403">
    <property type="entry name" value="Ankyrin repeat"/>
    <property type="match status" value="1"/>
</dbReference>
<dbReference type="Gene3D" id="1.25.40.20">
    <property type="entry name" value="Ankyrin repeat-containing domain"/>
    <property type="match status" value="2"/>
</dbReference>
<comment type="caution">
    <text evidence="2">The sequence shown here is derived from an EMBL/GenBank/DDBJ whole genome shotgun (WGS) entry which is preliminary data.</text>
</comment>
<accession>A0A8H6AWA9</accession>